<gene>
    <name evidence="3" type="primary">LOC108006154</name>
</gene>
<dbReference type="GeneID" id="108006154"/>
<feature type="signal peptide" evidence="1">
    <location>
        <begin position="1"/>
        <end position="20"/>
    </location>
</feature>
<reference evidence="3" key="1">
    <citation type="submission" date="2025-08" db="UniProtKB">
        <authorList>
            <consortium name="RefSeq"/>
        </authorList>
    </citation>
    <scope>IDENTIFICATION</scope>
</reference>
<protein>
    <submittedName>
        <fullName evidence="3">Uncharacterized protein</fullName>
    </submittedName>
</protein>
<proteinExistence type="predicted"/>
<keyword evidence="1" id="KW-0732">Signal</keyword>
<name>A0ABM4TR97_DROSZ</name>
<evidence type="ECO:0000256" key="1">
    <source>
        <dbReference type="SAM" id="SignalP"/>
    </source>
</evidence>
<keyword evidence="2" id="KW-1185">Reference proteome</keyword>
<organism evidence="2 3">
    <name type="scientific">Drosophila suzukii</name>
    <name type="common">Spotted-wing drosophila fruit fly</name>
    <dbReference type="NCBI Taxonomy" id="28584"/>
    <lineage>
        <taxon>Eukaryota</taxon>
        <taxon>Metazoa</taxon>
        <taxon>Ecdysozoa</taxon>
        <taxon>Arthropoda</taxon>
        <taxon>Hexapoda</taxon>
        <taxon>Insecta</taxon>
        <taxon>Pterygota</taxon>
        <taxon>Neoptera</taxon>
        <taxon>Endopterygota</taxon>
        <taxon>Diptera</taxon>
        <taxon>Brachycera</taxon>
        <taxon>Muscomorpha</taxon>
        <taxon>Ephydroidea</taxon>
        <taxon>Drosophilidae</taxon>
        <taxon>Drosophila</taxon>
        <taxon>Sophophora</taxon>
    </lineage>
</organism>
<sequence length="45" mass="5117">MKPQLLLVVVLLCLVGMVPSAKPPKKNIEIWIRPKPFPDRPPPPY</sequence>
<accession>A0ABM4TR97</accession>
<dbReference type="RefSeq" id="XP_070852483.1">
    <property type="nucleotide sequence ID" value="XM_070996382.1"/>
</dbReference>
<evidence type="ECO:0000313" key="3">
    <source>
        <dbReference type="RefSeq" id="XP_070852483.1"/>
    </source>
</evidence>
<evidence type="ECO:0000313" key="2">
    <source>
        <dbReference type="Proteomes" id="UP001652628"/>
    </source>
</evidence>
<dbReference type="Proteomes" id="UP001652628">
    <property type="component" value="Chromosome 3"/>
</dbReference>
<feature type="chain" id="PRO_5045035362" evidence="1">
    <location>
        <begin position="21"/>
        <end position="45"/>
    </location>
</feature>